<dbReference type="InterPro" id="IPR011009">
    <property type="entry name" value="Kinase-like_dom_sf"/>
</dbReference>
<dbReference type="Gene3D" id="3.30.200.20">
    <property type="entry name" value="Phosphorylase Kinase, domain 1"/>
    <property type="match status" value="1"/>
</dbReference>
<dbReference type="PANTHER" id="PTHR21310:SF57">
    <property type="entry name" value="BLR2944 PROTEIN"/>
    <property type="match status" value="1"/>
</dbReference>
<accession>A0A059FB47</accession>
<name>A0A059FB47_9PROT</name>
<dbReference type="Proteomes" id="UP000024816">
    <property type="component" value="Unassembled WGS sequence"/>
</dbReference>
<dbReference type="STRING" id="1280952.HJA_12499"/>
<dbReference type="SUPFAM" id="SSF56112">
    <property type="entry name" value="Protein kinase-like (PK-like)"/>
    <property type="match status" value="1"/>
</dbReference>
<keyword evidence="3" id="KW-1185">Reference proteome</keyword>
<dbReference type="Pfam" id="PF01636">
    <property type="entry name" value="APH"/>
    <property type="match status" value="1"/>
</dbReference>
<evidence type="ECO:0000259" key="1">
    <source>
        <dbReference type="Pfam" id="PF01636"/>
    </source>
</evidence>
<dbReference type="CDD" id="cd05154">
    <property type="entry name" value="ACAD10_11_N-like"/>
    <property type="match status" value="1"/>
</dbReference>
<dbReference type="Gene3D" id="3.90.1200.10">
    <property type="match status" value="1"/>
</dbReference>
<dbReference type="InterPro" id="IPR002575">
    <property type="entry name" value="Aminoglycoside_PTrfase"/>
</dbReference>
<organism evidence="2 3">
    <name type="scientific">Hyphomonas jannaschiana VP2</name>
    <dbReference type="NCBI Taxonomy" id="1280952"/>
    <lineage>
        <taxon>Bacteria</taxon>
        <taxon>Pseudomonadati</taxon>
        <taxon>Pseudomonadota</taxon>
        <taxon>Alphaproteobacteria</taxon>
        <taxon>Hyphomonadales</taxon>
        <taxon>Hyphomonadaceae</taxon>
        <taxon>Hyphomonas</taxon>
    </lineage>
</organism>
<sequence>MLSQGKSLAGSFFPAIVAKMGSNEQIATALETWAGAKFGADSKVDALTRLSGGASQETWAFDVVTDKGKTPLILRRAPGGVEAARSSEAIGLAMEATLLTHASKAGVPVPPVLGVFENDPDLGQCFVMDRIRGETLGRKILRDDEYAAARNVLARQCGEALAGIHSISPDTLPDLPVSNGINQLEKYEAIYRAFKLPRPVFELAFSWLKANAPEPLPVVLVHGDFRLGNLMVSEKGLASVLDWELAHIGDPREDIAWLCVNSWRFGNVEKRVGGFGDLPDLLDAYATAGGATLQPRDIDWWEIMGSLKWGIMCMIMYEAYRSGADPSVERAAIGRRVSETEIDLVNLLEGIRNDA</sequence>
<dbReference type="GO" id="GO:0016740">
    <property type="term" value="F:transferase activity"/>
    <property type="evidence" value="ECO:0007669"/>
    <property type="project" value="UniProtKB-KW"/>
</dbReference>
<proteinExistence type="predicted"/>
<dbReference type="PATRIC" id="fig|1280952.3.peg.2502"/>
<reference evidence="2 3" key="1">
    <citation type="journal article" date="2014" name="Antonie Van Leeuwenhoek">
        <title>Hyphomonas beringensis sp. nov. and Hyphomonas chukchiensis sp. nov., isolated from surface seawater of the Bering Sea and Chukchi Sea.</title>
        <authorList>
            <person name="Li C."/>
            <person name="Lai Q."/>
            <person name="Li G."/>
            <person name="Dong C."/>
            <person name="Wang J."/>
            <person name="Liao Y."/>
            <person name="Shao Z."/>
        </authorList>
    </citation>
    <scope>NUCLEOTIDE SEQUENCE [LARGE SCALE GENOMIC DNA]</scope>
    <source>
        <strain evidence="2 3">VP2</strain>
    </source>
</reference>
<dbReference type="PANTHER" id="PTHR21310">
    <property type="entry name" value="AMINOGLYCOSIDE PHOSPHOTRANSFERASE-RELATED-RELATED"/>
    <property type="match status" value="1"/>
</dbReference>
<dbReference type="EMBL" id="ARYJ01000007">
    <property type="protein sequence ID" value="KCZ87822.1"/>
    <property type="molecule type" value="Genomic_DNA"/>
</dbReference>
<evidence type="ECO:0000313" key="3">
    <source>
        <dbReference type="Proteomes" id="UP000024816"/>
    </source>
</evidence>
<feature type="domain" description="Aminoglycoside phosphotransferase" evidence="1">
    <location>
        <begin position="47"/>
        <end position="275"/>
    </location>
</feature>
<dbReference type="InterPro" id="IPR051678">
    <property type="entry name" value="AGP_Transferase"/>
</dbReference>
<dbReference type="InterPro" id="IPR041726">
    <property type="entry name" value="ACAD10_11_N"/>
</dbReference>
<comment type="caution">
    <text evidence="2">The sequence shown here is derived from an EMBL/GenBank/DDBJ whole genome shotgun (WGS) entry which is preliminary data.</text>
</comment>
<dbReference type="eggNOG" id="COG3173">
    <property type="taxonomic scope" value="Bacteria"/>
</dbReference>
<evidence type="ECO:0000313" key="2">
    <source>
        <dbReference type="EMBL" id="KCZ87822.1"/>
    </source>
</evidence>
<keyword evidence="2" id="KW-0808">Transferase</keyword>
<dbReference type="AlphaFoldDB" id="A0A059FB47"/>
<protein>
    <submittedName>
        <fullName evidence="2">Phosphotransferase enzyme family protein</fullName>
    </submittedName>
</protein>
<gene>
    <name evidence="2" type="ORF">HJA_12499</name>
</gene>